<protein>
    <recommendedName>
        <fullName evidence="3">F-box domain-containing protein</fullName>
    </recommendedName>
</protein>
<dbReference type="Proteomes" id="UP000217790">
    <property type="component" value="Unassembled WGS sequence"/>
</dbReference>
<dbReference type="InParanoid" id="A0A2H3DJ63"/>
<reference evidence="2" key="1">
    <citation type="journal article" date="2017" name="Nat. Ecol. Evol.">
        <title>Genome expansion and lineage-specific genetic innovations in the forest pathogenic fungi Armillaria.</title>
        <authorList>
            <person name="Sipos G."/>
            <person name="Prasanna A.N."/>
            <person name="Walter M.C."/>
            <person name="O'Connor E."/>
            <person name="Balint B."/>
            <person name="Krizsan K."/>
            <person name="Kiss B."/>
            <person name="Hess J."/>
            <person name="Varga T."/>
            <person name="Slot J."/>
            <person name="Riley R."/>
            <person name="Boka B."/>
            <person name="Rigling D."/>
            <person name="Barry K."/>
            <person name="Lee J."/>
            <person name="Mihaltcheva S."/>
            <person name="LaButti K."/>
            <person name="Lipzen A."/>
            <person name="Waldron R."/>
            <person name="Moloney N.M."/>
            <person name="Sperisen C."/>
            <person name="Kredics L."/>
            <person name="Vagvoelgyi C."/>
            <person name="Patrignani A."/>
            <person name="Fitzpatrick D."/>
            <person name="Nagy I."/>
            <person name="Doyle S."/>
            <person name="Anderson J.B."/>
            <person name="Grigoriev I.V."/>
            <person name="Gueldener U."/>
            <person name="Muensterkoetter M."/>
            <person name="Nagy L.G."/>
        </authorList>
    </citation>
    <scope>NUCLEOTIDE SEQUENCE [LARGE SCALE GENOMIC DNA]</scope>
    <source>
        <strain evidence="2">Ar21-2</strain>
    </source>
</reference>
<proteinExistence type="predicted"/>
<gene>
    <name evidence="1" type="ORF">ARMGADRAFT_1031995</name>
</gene>
<sequence>MDPLFLPSEMIFLVLENLHVGRNELDSRHCIVSGKFLDIMGRLLSGSGSILTHATFLLIVDFGPAFEDVISLCPTLKYLDVGFTPLRENIDEVFLFINQQNMLPALQTLKIAFRNCNVVEAGQYIREWFVQMAMSQKHSSLRIFEGSMHIKANEELPYATILNATNNESLEELKAEGMSIMVRMTAKRTTWEQSLEFA</sequence>
<evidence type="ECO:0000313" key="2">
    <source>
        <dbReference type="Proteomes" id="UP000217790"/>
    </source>
</evidence>
<organism evidence="1 2">
    <name type="scientific">Armillaria gallica</name>
    <name type="common">Bulbous honey fungus</name>
    <name type="synonym">Armillaria bulbosa</name>
    <dbReference type="NCBI Taxonomy" id="47427"/>
    <lineage>
        <taxon>Eukaryota</taxon>
        <taxon>Fungi</taxon>
        <taxon>Dikarya</taxon>
        <taxon>Basidiomycota</taxon>
        <taxon>Agaricomycotina</taxon>
        <taxon>Agaricomycetes</taxon>
        <taxon>Agaricomycetidae</taxon>
        <taxon>Agaricales</taxon>
        <taxon>Marasmiineae</taxon>
        <taxon>Physalacriaceae</taxon>
        <taxon>Armillaria</taxon>
    </lineage>
</organism>
<dbReference type="EMBL" id="KZ293663">
    <property type="protein sequence ID" value="PBK90898.1"/>
    <property type="molecule type" value="Genomic_DNA"/>
</dbReference>
<evidence type="ECO:0000313" key="1">
    <source>
        <dbReference type="EMBL" id="PBK90898.1"/>
    </source>
</evidence>
<dbReference type="STRING" id="47427.A0A2H3DJ63"/>
<dbReference type="AlphaFoldDB" id="A0A2H3DJ63"/>
<dbReference type="OrthoDB" id="2937533at2759"/>
<dbReference type="OMA" id="NEELPYA"/>
<name>A0A2H3DJ63_ARMGA</name>
<keyword evidence="2" id="KW-1185">Reference proteome</keyword>
<accession>A0A2H3DJ63</accession>
<evidence type="ECO:0008006" key="3">
    <source>
        <dbReference type="Google" id="ProtNLM"/>
    </source>
</evidence>